<proteinExistence type="predicted"/>
<dbReference type="PANTHER" id="PTHR43007">
    <property type="entry name" value="2-PHOSPHO-L-LACTATE TRANSFERASE"/>
    <property type="match status" value="1"/>
</dbReference>
<dbReference type="EMBL" id="UINC01044801">
    <property type="protein sequence ID" value="SVB50732.1"/>
    <property type="molecule type" value="Genomic_DNA"/>
</dbReference>
<evidence type="ECO:0000313" key="3">
    <source>
        <dbReference type="EMBL" id="SVB50732.1"/>
    </source>
</evidence>
<dbReference type="Pfam" id="PF01933">
    <property type="entry name" value="CofD"/>
    <property type="match status" value="1"/>
</dbReference>
<accession>A0A382EK78</accession>
<keyword evidence="2" id="KW-0460">Magnesium</keyword>
<gene>
    <name evidence="3" type="ORF">METZ01_LOCUS203586</name>
</gene>
<evidence type="ECO:0000256" key="2">
    <source>
        <dbReference type="ARBA" id="ARBA00022842"/>
    </source>
</evidence>
<keyword evidence="1" id="KW-0808">Transferase</keyword>
<dbReference type="InterPro" id="IPR038136">
    <property type="entry name" value="CofD-like_dom_sf"/>
</dbReference>
<reference evidence="3" key="1">
    <citation type="submission" date="2018-05" db="EMBL/GenBank/DDBJ databases">
        <authorList>
            <person name="Lanie J.A."/>
            <person name="Ng W.-L."/>
            <person name="Kazmierczak K.M."/>
            <person name="Andrzejewski T.M."/>
            <person name="Davidsen T.M."/>
            <person name="Wayne K.J."/>
            <person name="Tettelin H."/>
            <person name="Glass J.I."/>
            <person name="Rusch D."/>
            <person name="Podicherti R."/>
            <person name="Tsui H.-C.T."/>
            <person name="Winkler M.E."/>
        </authorList>
    </citation>
    <scope>NUCLEOTIDE SEQUENCE</scope>
</reference>
<evidence type="ECO:0008006" key="4">
    <source>
        <dbReference type="Google" id="ProtNLM"/>
    </source>
</evidence>
<dbReference type="PANTHER" id="PTHR43007:SF1">
    <property type="entry name" value="2-PHOSPHO-L-LACTATE TRANSFERASE"/>
    <property type="match status" value="1"/>
</dbReference>
<sequence length="178" mass="18850">LDFQDYFVRQQCNPVVREIAFAGAEKSEPAPGAISALNDPQLQAVVICPSNPLISIEPILAVPGIREALKGCSAPLIGVSPIIGGRAVRGPADKLMRELSFGSSAASVAQRYADLIDAWVVDKVDADTPVPSGVKKVVTSTMMVSMEDRERLARDVLDAAQQMSFKPLSATKATDVSA</sequence>
<dbReference type="SUPFAM" id="SSF142338">
    <property type="entry name" value="CofD-like"/>
    <property type="match status" value="1"/>
</dbReference>
<dbReference type="InterPro" id="IPR010115">
    <property type="entry name" value="FbiA/CofD"/>
</dbReference>
<dbReference type="GO" id="GO:0043743">
    <property type="term" value="F:LPPG:FO 2-phospho-L-lactate transferase activity"/>
    <property type="evidence" value="ECO:0007669"/>
    <property type="project" value="InterPro"/>
</dbReference>
<dbReference type="Gene3D" id="3.40.50.10680">
    <property type="entry name" value="CofD-like domains"/>
    <property type="match status" value="1"/>
</dbReference>
<dbReference type="AlphaFoldDB" id="A0A382EK78"/>
<organism evidence="3">
    <name type="scientific">marine metagenome</name>
    <dbReference type="NCBI Taxonomy" id="408172"/>
    <lineage>
        <taxon>unclassified sequences</taxon>
        <taxon>metagenomes</taxon>
        <taxon>ecological metagenomes</taxon>
    </lineage>
</organism>
<dbReference type="GO" id="GO:0000287">
    <property type="term" value="F:magnesium ion binding"/>
    <property type="evidence" value="ECO:0007669"/>
    <property type="project" value="InterPro"/>
</dbReference>
<protein>
    <recommendedName>
        <fullName evidence="4">2-phospho-L-lactate transferase</fullName>
    </recommendedName>
</protein>
<evidence type="ECO:0000256" key="1">
    <source>
        <dbReference type="ARBA" id="ARBA00022679"/>
    </source>
</evidence>
<dbReference type="InterPro" id="IPR002882">
    <property type="entry name" value="CofD"/>
</dbReference>
<feature type="non-terminal residue" evidence="3">
    <location>
        <position position="1"/>
    </location>
</feature>
<name>A0A382EK78_9ZZZZ</name>